<accession>A0ABM9EU91</accession>
<organism evidence="8 9">
    <name type="scientific">Neobacillus rhizosphaerae</name>
    <dbReference type="NCBI Taxonomy" id="2880965"/>
    <lineage>
        <taxon>Bacteria</taxon>
        <taxon>Bacillati</taxon>
        <taxon>Bacillota</taxon>
        <taxon>Bacilli</taxon>
        <taxon>Bacillales</taxon>
        <taxon>Bacillaceae</taxon>
        <taxon>Neobacillus</taxon>
    </lineage>
</organism>
<dbReference type="InterPro" id="IPR025640">
    <property type="entry name" value="GYF_2"/>
</dbReference>
<dbReference type="EMBL" id="CALBWS010000024">
    <property type="protein sequence ID" value="CAH2716224.1"/>
    <property type="molecule type" value="Genomic_DNA"/>
</dbReference>
<reference evidence="8" key="1">
    <citation type="submission" date="2022-04" db="EMBL/GenBank/DDBJ databases">
        <authorList>
            <person name="Criscuolo A."/>
        </authorList>
    </citation>
    <scope>NUCLEOTIDE SEQUENCE</scope>
    <source>
        <strain evidence="8">CIP111895</strain>
    </source>
</reference>
<evidence type="ECO:0008006" key="10">
    <source>
        <dbReference type="Google" id="ProtNLM"/>
    </source>
</evidence>
<gene>
    <name evidence="8" type="ORF">BACCIP111895_03408</name>
</gene>
<proteinExistence type="predicted"/>
<feature type="domain" description="GYF" evidence="7">
    <location>
        <begin position="9"/>
        <end position="55"/>
    </location>
</feature>
<evidence type="ECO:0000259" key="7">
    <source>
        <dbReference type="Pfam" id="PF14237"/>
    </source>
</evidence>
<feature type="transmembrane region" description="Helical" evidence="5">
    <location>
        <begin position="180"/>
        <end position="203"/>
    </location>
</feature>
<evidence type="ECO:0000256" key="5">
    <source>
        <dbReference type="SAM" id="Phobius"/>
    </source>
</evidence>
<evidence type="ECO:0000256" key="4">
    <source>
        <dbReference type="ARBA" id="ARBA00023136"/>
    </source>
</evidence>
<evidence type="ECO:0000313" key="9">
    <source>
        <dbReference type="Proteomes" id="UP000838308"/>
    </source>
</evidence>
<feature type="transmembrane region" description="Helical" evidence="5">
    <location>
        <begin position="128"/>
        <end position="153"/>
    </location>
</feature>
<name>A0ABM9EU91_9BACI</name>
<protein>
    <recommendedName>
        <fullName evidence="10">RDD family protein</fullName>
    </recommendedName>
</protein>
<keyword evidence="2 5" id="KW-0812">Transmembrane</keyword>
<dbReference type="RefSeq" id="WP_248736481.1">
    <property type="nucleotide sequence ID" value="NZ_CALBWS010000024.1"/>
</dbReference>
<comment type="subcellular location">
    <subcellularLocation>
        <location evidence="1">Membrane</location>
        <topology evidence="1">Multi-pass membrane protein</topology>
    </subcellularLocation>
</comment>
<comment type="caution">
    <text evidence="8">The sequence shown here is derived from an EMBL/GenBank/DDBJ whole genome shotgun (WGS) entry which is preliminary data.</text>
</comment>
<keyword evidence="4 5" id="KW-0472">Membrane</keyword>
<dbReference type="InterPro" id="IPR010432">
    <property type="entry name" value="RDD"/>
</dbReference>
<keyword evidence="9" id="KW-1185">Reference proteome</keyword>
<feature type="domain" description="RDD" evidence="6">
    <location>
        <begin position="94"/>
        <end position="208"/>
    </location>
</feature>
<dbReference type="Proteomes" id="UP000838308">
    <property type="component" value="Unassembled WGS sequence"/>
</dbReference>
<dbReference type="Pfam" id="PF14237">
    <property type="entry name" value="GYF_2"/>
    <property type="match status" value="1"/>
</dbReference>
<evidence type="ECO:0000256" key="2">
    <source>
        <dbReference type="ARBA" id="ARBA00022692"/>
    </source>
</evidence>
<evidence type="ECO:0000259" key="6">
    <source>
        <dbReference type="Pfam" id="PF06271"/>
    </source>
</evidence>
<evidence type="ECO:0000256" key="3">
    <source>
        <dbReference type="ARBA" id="ARBA00022989"/>
    </source>
</evidence>
<feature type="transmembrane region" description="Helical" evidence="5">
    <location>
        <begin position="100"/>
        <end position="122"/>
    </location>
</feature>
<evidence type="ECO:0000313" key="8">
    <source>
        <dbReference type="EMBL" id="CAH2716224.1"/>
    </source>
</evidence>
<feature type="transmembrane region" description="Helical" evidence="5">
    <location>
        <begin position="223"/>
        <end position="248"/>
    </location>
</feature>
<keyword evidence="3 5" id="KW-1133">Transmembrane helix</keyword>
<evidence type="ECO:0000256" key="1">
    <source>
        <dbReference type="ARBA" id="ARBA00004141"/>
    </source>
</evidence>
<dbReference type="Pfam" id="PF06271">
    <property type="entry name" value="RDD"/>
    <property type="match status" value="1"/>
</dbReference>
<sequence length="249" mass="28650">MEPLEEYAWFYIRNHHQQGPVGLFELKKLFEQGILSANTFIWTKNMQCWQMAKTLDLFYGIIPKTELEEQVPKNYAIDWEEVKKDTYPNGRPAVRYLARFFDLSLFSLFLITFVSIFSPKFILESSEIFIFMFSLILYIIVEAVILSIFGNTLGKAILNTRLRTVNGEPIDFLTALKRSIFVNAAGMGLGIPIINFICFYFSYFDLKKNGKSTWDEQIGTVVLYGQVNLTRILFVSLFPIALLVAGALI</sequence>